<dbReference type="OrthoDB" id="2361617at2"/>
<evidence type="ECO:0000313" key="1">
    <source>
        <dbReference type="EMBL" id="REJ29566.1"/>
    </source>
</evidence>
<sequence>MNSFEMMLIPSNYGMIKVYIYGFYPPKGMGKVYASLDDTVVSCKGTCKKKTIIRALSKLNEILSNQK</sequence>
<dbReference type="AlphaFoldDB" id="A0A3E0K6D3"/>
<reference evidence="1 2" key="1">
    <citation type="submission" date="2018-03" db="EMBL/GenBank/DDBJ databases">
        <authorList>
            <person name="Keele B.F."/>
        </authorList>
    </citation>
    <scope>NUCLEOTIDE SEQUENCE [LARGE SCALE GENOMIC DNA]</scope>
    <source>
        <strain evidence="1">ZCTH4_d</strain>
    </source>
</reference>
<dbReference type="RefSeq" id="WP_020155712.1">
    <property type="nucleotide sequence ID" value="NZ_JBAIZG010000013.1"/>
</dbReference>
<dbReference type="Proteomes" id="UP000257014">
    <property type="component" value="Unassembled WGS sequence"/>
</dbReference>
<accession>A0A3E0K6D3</accession>
<gene>
    <name evidence="1" type="ORF">C6P37_05215</name>
</gene>
<comment type="caution">
    <text evidence="1">The sequence shown here is derived from an EMBL/GenBank/DDBJ whole genome shotgun (WGS) entry which is preliminary data.</text>
</comment>
<name>A0A3E0K6D3_9BACI</name>
<evidence type="ECO:0000313" key="2">
    <source>
        <dbReference type="Proteomes" id="UP000257014"/>
    </source>
</evidence>
<organism evidence="1 2">
    <name type="scientific">Caldibacillus debilis</name>
    <dbReference type="NCBI Taxonomy" id="301148"/>
    <lineage>
        <taxon>Bacteria</taxon>
        <taxon>Bacillati</taxon>
        <taxon>Bacillota</taxon>
        <taxon>Bacilli</taxon>
        <taxon>Bacillales</taxon>
        <taxon>Bacillaceae</taxon>
        <taxon>Caldibacillus</taxon>
    </lineage>
</organism>
<protein>
    <submittedName>
        <fullName evidence="1">Uncharacterized protein</fullName>
    </submittedName>
</protein>
<dbReference type="EMBL" id="QEWE01000014">
    <property type="protein sequence ID" value="REJ29566.1"/>
    <property type="molecule type" value="Genomic_DNA"/>
</dbReference>
<proteinExistence type="predicted"/>